<name>A0A532V290_UNCL8</name>
<keyword evidence="3" id="KW-0449">Lipoprotein</keyword>
<dbReference type="PANTHER" id="PTHR37507:SF2">
    <property type="entry name" value="SPORULATION PROTEIN YDCC"/>
    <property type="match status" value="1"/>
</dbReference>
<keyword evidence="1" id="KW-0732">Signal</keyword>
<accession>A0A532V290</accession>
<protein>
    <submittedName>
        <fullName evidence="3">Outer membrane lipoprotein-sorting protein</fullName>
    </submittedName>
</protein>
<sequence length="244" mass="28240">MTTFLLTLLFTVSVRAEDLSAVEILQRIDRNMAFDQAIFTSKMVVSGRTGKRTIASQIWIKGDDKTLVEYLSPPREKGKKMLRVGNKLWTYSPEPNDRIITISGHLLRQSVMGSDLSYEDITDNSRLAETYSAELVGEEEISGRLCYVLDLTAIEKNASYYKRKIWVDKERWLPLKEDRFAKSGRLLKTTEIVEVFHFAERWYPRRIIFKDMLSKSGGTEYIIESIDLNVDIPDHMFTKAALRR</sequence>
<evidence type="ECO:0000259" key="2">
    <source>
        <dbReference type="Pfam" id="PF17131"/>
    </source>
</evidence>
<dbReference type="InterPro" id="IPR052944">
    <property type="entry name" value="Sporulation_related"/>
</dbReference>
<organism evidence="3 4">
    <name type="scientific">candidate division LCP-89 bacterium B3_LCP</name>
    <dbReference type="NCBI Taxonomy" id="2012998"/>
    <lineage>
        <taxon>Bacteria</taxon>
        <taxon>Pseudomonadati</taxon>
        <taxon>Bacteria division LCP-89</taxon>
    </lineage>
</organism>
<dbReference type="AlphaFoldDB" id="A0A532V290"/>
<dbReference type="InterPro" id="IPR033399">
    <property type="entry name" value="TP_0789-like"/>
</dbReference>
<dbReference type="Gene3D" id="2.50.20.10">
    <property type="entry name" value="Lipoprotein localisation LolA/LolB/LppX"/>
    <property type="match status" value="1"/>
</dbReference>
<dbReference type="Proteomes" id="UP000319619">
    <property type="component" value="Unassembled WGS sequence"/>
</dbReference>
<reference evidence="3 4" key="1">
    <citation type="submission" date="2017-06" db="EMBL/GenBank/DDBJ databases">
        <title>Novel microbial phyla capable of carbon fixation and sulfur reduction in deep-sea sediments.</title>
        <authorList>
            <person name="Huang J."/>
            <person name="Baker B."/>
            <person name="Wang Y."/>
        </authorList>
    </citation>
    <scope>NUCLEOTIDE SEQUENCE [LARGE SCALE GENOMIC DNA]</scope>
    <source>
        <strain evidence="3">B3_LCP</strain>
    </source>
</reference>
<proteinExistence type="predicted"/>
<evidence type="ECO:0000313" key="3">
    <source>
        <dbReference type="EMBL" id="TKJ41305.1"/>
    </source>
</evidence>
<dbReference type="InterPro" id="IPR029046">
    <property type="entry name" value="LolA/LolB/LppX"/>
</dbReference>
<gene>
    <name evidence="3" type="ORF">CEE37_05680</name>
</gene>
<dbReference type="EMBL" id="NJBN01000003">
    <property type="protein sequence ID" value="TKJ41305.1"/>
    <property type="molecule type" value="Genomic_DNA"/>
</dbReference>
<evidence type="ECO:0000256" key="1">
    <source>
        <dbReference type="ARBA" id="ARBA00022729"/>
    </source>
</evidence>
<comment type="caution">
    <text evidence="3">The sequence shown here is derived from an EMBL/GenBank/DDBJ whole genome shotgun (WGS) entry which is preliminary data.</text>
</comment>
<dbReference type="CDD" id="cd16329">
    <property type="entry name" value="LolA_like"/>
    <property type="match status" value="1"/>
</dbReference>
<dbReference type="Pfam" id="PF17131">
    <property type="entry name" value="LolA_like"/>
    <property type="match status" value="1"/>
</dbReference>
<dbReference type="SUPFAM" id="SSF89392">
    <property type="entry name" value="Prokaryotic lipoproteins and lipoprotein localization factors"/>
    <property type="match status" value="1"/>
</dbReference>
<dbReference type="PANTHER" id="PTHR37507">
    <property type="entry name" value="SPORULATION PROTEIN YDCC"/>
    <property type="match status" value="1"/>
</dbReference>
<feature type="domain" description="Uncharacterized protein TP-0789" evidence="2">
    <location>
        <begin position="62"/>
        <end position="244"/>
    </location>
</feature>
<evidence type="ECO:0000313" key="4">
    <source>
        <dbReference type="Proteomes" id="UP000319619"/>
    </source>
</evidence>